<evidence type="ECO:0000313" key="2">
    <source>
        <dbReference type="Proteomes" id="UP000054217"/>
    </source>
</evidence>
<protein>
    <submittedName>
        <fullName evidence="1">Uncharacterized protein</fullName>
    </submittedName>
</protein>
<sequence>MSTTRSSPPRIIPHRPYTLPPITPLSSQPPSRTIGILPARSRWRIARHRRHDSGEITRIIITACYRANKLDAADSAMRFKVLCALNCFQRQPEVNHALIHRAIMFASLRPLGTFTHAWHAAIAQVSYSNNVCSPRGVTWVPQVLANEEWLPRFCSPPLPSRKTNCVDYENCLKGKEAALGRTLTSWCGLGCSRVLSEPHGIFGFNEAVEETTELVKFTSIDGVARVRQHPNVEKRLPRFAKVMKADSMTSSRSQYVMAGYSQTEIDELYGEVCIVASLDKPTKRVVCKVNNVEVCT</sequence>
<evidence type="ECO:0000313" key="1">
    <source>
        <dbReference type="EMBL" id="KIO00160.1"/>
    </source>
</evidence>
<accession>A0A0C3NGI2</accession>
<dbReference type="HOGENOM" id="CLU_940472_0_0_1"/>
<reference evidence="1 2" key="1">
    <citation type="submission" date="2014-04" db="EMBL/GenBank/DDBJ databases">
        <authorList>
            <consortium name="DOE Joint Genome Institute"/>
            <person name="Kuo A."/>
            <person name="Kohler A."/>
            <person name="Costa M.D."/>
            <person name="Nagy L.G."/>
            <person name="Floudas D."/>
            <person name="Copeland A."/>
            <person name="Barry K.W."/>
            <person name="Cichocki N."/>
            <person name="Veneault-Fourrey C."/>
            <person name="LaButti K."/>
            <person name="Lindquist E.A."/>
            <person name="Lipzen A."/>
            <person name="Lundell T."/>
            <person name="Morin E."/>
            <person name="Murat C."/>
            <person name="Sun H."/>
            <person name="Tunlid A."/>
            <person name="Henrissat B."/>
            <person name="Grigoriev I.V."/>
            <person name="Hibbett D.S."/>
            <person name="Martin F."/>
            <person name="Nordberg H.P."/>
            <person name="Cantor M.N."/>
            <person name="Hua S.X."/>
        </authorList>
    </citation>
    <scope>NUCLEOTIDE SEQUENCE [LARGE SCALE GENOMIC DNA]</scope>
    <source>
        <strain evidence="1 2">Marx 270</strain>
    </source>
</reference>
<dbReference type="Proteomes" id="UP000054217">
    <property type="component" value="Unassembled WGS sequence"/>
</dbReference>
<name>A0A0C3NGI2_PISTI</name>
<proteinExistence type="predicted"/>
<reference evidence="2" key="2">
    <citation type="submission" date="2015-01" db="EMBL/GenBank/DDBJ databases">
        <title>Evolutionary Origins and Diversification of the Mycorrhizal Mutualists.</title>
        <authorList>
            <consortium name="DOE Joint Genome Institute"/>
            <consortium name="Mycorrhizal Genomics Consortium"/>
            <person name="Kohler A."/>
            <person name="Kuo A."/>
            <person name="Nagy L.G."/>
            <person name="Floudas D."/>
            <person name="Copeland A."/>
            <person name="Barry K.W."/>
            <person name="Cichocki N."/>
            <person name="Veneault-Fourrey C."/>
            <person name="LaButti K."/>
            <person name="Lindquist E.A."/>
            <person name="Lipzen A."/>
            <person name="Lundell T."/>
            <person name="Morin E."/>
            <person name="Murat C."/>
            <person name="Riley R."/>
            <person name="Ohm R."/>
            <person name="Sun H."/>
            <person name="Tunlid A."/>
            <person name="Henrissat B."/>
            <person name="Grigoriev I.V."/>
            <person name="Hibbett D.S."/>
            <person name="Martin F."/>
        </authorList>
    </citation>
    <scope>NUCLEOTIDE SEQUENCE [LARGE SCALE GENOMIC DNA]</scope>
    <source>
        <strain evidence="2">Marx 270</strain>
    </source>
</reference>
<dbReference type="AlphaFoldDB" id="A0A0C3NGI2"/>
<dbReference type="EMBL" id="KN831998">
    <property type="protein sequence ID" value="KIO00160.1"/>
    <property type="molecule type" value="Genomic_DNA"/>
</dbReference>
<dbReference type="OrthoDB" id="27483at2759"/>
<organism evidence="1 2">
    <name type="scientific">Pisolithus tinctorius Marx 270</name>
    <dbReference type="NCBI Taxonomy" id="870435"/>
    <lineage>
        <taxon>Eukaryota</taxon>
        <taxon>Fungi</taxon>
        <taxon>Dikarya</taxon>
        <taxon>Basidiomycota</taxon>
        <taxon>Agaricomycotina</taxon>
        <taxon>Agaricomycetes</taxon>
        <taxon>Agaricomycetidae</taxon>
        <taxon>Boletales</taxon>
        <taxon>Sclerodermatineae</taxon>
        <taxon>Pisolithaceae</taxon>
        <taxon>Pisolithus</taxon>
    </lineage>
</organism>
<dbReference type="InParanoid" id="A0A0C3NGI2"/>
<gene>
    <name evidence="1" type="ORF">M404DRAFT_29774</name>
</gene>
<keyword evidence="2" id="KW-1185">Reference proteome</keyword>